<organism evidence="13 14">
    <name type="scientific">Candidatus Intestinimonas pullistercoris</name>
    <dbReference type="NCBI Taxonomy" id="2838623"/>
    <lineage>
        <taxon>Bacteria</taxon>
        <taxon>Bacillati</taxon>
        <taxon>Bacillota</taxon>
        <taxon>Clostridia</taxon>
        <taxon>Eubacteriales</taxon>
        <taxon>Intestinimonas</taxon>
    </lineage>
</organism>
<keyword evidence="2" id="KW-0813">Transport</keyword>
<evidence type="ECO:0000256" key="1">
    <source>
        <dbReference type="ARBA" id="ARBA00004651"/>
    </source>
</evidence>
<gene>
    <name evidence="13" type="ORF">H9701_03540</name>
</gene>
<keyword evidence="4 9" id="KW-0812">Transmembrane</keyword>
<comment type="similarity">
    <text evidence="9">Belongs to the OXA1/ALB3/YidC family.</text>
</comment>
<feature type="domain" description="Membrane insertase YidC/Oxa/ALB C-terminal" evidence="12">
    <location>
        <begin position="25"/>
        <end position="286"/>
    </location>
</feature>
<evidence type="ECO:0000256" key="6">
    <source>
        <dbReference type="ARBA" id="ARBA00022989"/>
    </source>
</evidence>
<dbReference type="PANTHER" id="PTHR12428">
    <property type="entry name" value="OXA1"/>
    <property type="match status" value="1"/>
</dbReference>
<reference evidence="13" key="1">
    <citation type="journal article" date="2021" name="PeerJ">
        <title>Extensive microbial diversity within the chicken gut microbiome revealed by metagenomics and culture.</title>
        <authorList>
            <person name="Gilroy R."/>
            <person name="Ravi A."/>
            <person name="Getino M."/>
            <person name="Pursley I."/>
            <person name="Horton D.L."/>
            <person name="Alikhan N.F."/>
            <person name="Baker D."/>
            <person name="Gharbi K."/>
            <person name="Hall N."/>
            <person name="Watson M."/>
            <person name="Adriaenssens E.M."/>
            <person name="Foster-Nyarko E."/>
            <person name="Jarju S."/>
            <person name="Secka A."/>
            <person name="Antonio M."/>
            <person name="Oren A."/>
            <person name="Chaudhuri R.R."/>
            <person name="La Ragione R."/>
            <person name="Hildebrand F."/>
            <person name="Pallen M.J."/>
        </authorList>
    </citation>
    <scope>NUCLEOTIDE SEQUENCE</scope>
    <source>
        <strain evidence="13">CHK186-1790</strain>
    </source>
</reference>
<feature type="region of interest" description="Disordered" evidence="10">
    <location>
        <begin position="423"/>
        <end position="492"/>
    </location>
</feature>
<feature type="compositionally biased region" description="Low complexity" evidence="10">
    <location>
        <begin position="450"/>
        <end position="461"/>
    </location>
</feature>
<evidence type="ECO:0000256" key="7">
    <source>
        <dbReference type="ARBA" id="ARBA00023136"/>
    </source>
</evidence>
<keyword evidence="7 11" id="KW-0472">Membrane</keyword>
<accession>A0A9D2NZ56</accession>
<dbReference type="PANTHER" id="PTHR12428:SF65">
    <property type="entry name" value="CYTOCHROME C OXIDASE ASSEMBLY PROTEIN COX18, MITOCHONDRIAL"/>
    <property type="match status" value="1"/>
</dbReference>
<dbReference type="AlphaFoldDB" id="A0A9D2NZ56"/>
<comment type="caution">
    <text evidence="13">The sequence shown here is derived from an EMBL/GenBank/DDBJ whole genome shotgun (WGS) entry which is preliminary data.</text>
</comment>
<feature type="compositionally biased region" description="Basic and acidic residues" evidence="10">
    <location>
        <begin position="479"/>
        <end position="492"/>
    </location>
</feature>
<protein>
    <submittedName>
        <fullName evidence="13">YidC/Oxa1 family membrane protein insertase</fullName>
    </submittedName>
</protein>
<feature type="transmembrane region" description="Helical" evidence="11">
    <location>
        <begin position="93"/>
        <end position="111"/>
    </location>
</feature>
<feature type="region of interest" description="Disordered" evidence="10">
    <location>
        <begin position="304"/>
        <end position="349"/>
    </location>
</feature>
<dbReference type="Proteomes" id="UP000823882">
    <property type="component" value="Unassembled WGS sequence"/>
</dbReference>
<dbReference type="NCBIfam" id="TIGR03592">
    <property type="entry name" value="yidC_oxa1_cterm"/>
    <property type="match status" value="1"/>
</dbReference>
<dbReference type="GO" id="GO:0015031">
    <property type="term" value="P:protein transport"/>
    <property type="evidence" value="ECO:0007669"/>
    <property type="project" value="UniProtKB-KW"/>
</dbReference>
<dbReference type="CDD" id="cd20070">
    <property type="entry name" value="5TM_YidC_Alb3"/>
    <property type="match status" value="1"/>
</dbReference>
<dbReference type="GO" id="GO:0005886">
    <property type="term" value="C:plasma membrane"/>
    <property type="evidence" value="ECO:0007669"/>
    <property type="project" value="UniProtKB-SubCell"/>
</dbReference>
<name>A0A9D2NZ56_9FIRM</name>
<dbReference type="InterPro" id="IPR028055">
    <property type="entry name" value="YidC/Oxa/ALB_C"/>
</dbReference>
<dbReference type="InterPro" id="IPR047196">
    <property type="entry name" value="YidC_ALB_C"/>
</dbReference>
<evidence type="ECO:0000256" key="11">
    <source>
        <dbReference type="SAM" id="Phobius"/>
    </source>
</evidence>
<evidence type="ECO:0000256" key="4">
    <source>
        <dbReference type="ARBA" id="ARBA00022692"/>
    </source>
</evidence>
<evidence type="ECO:0000256" key="9">
    <source>
        <dbReference type="RuleBase" id="RU003945"/>
    </source>
</evidence>
<sequence>MDFAYYVLMPFTWLLQFFYDVFGSYGFALIFFAVIVKLILFPFSLKGKRSMIQMNMLQGKMQQIQRKYANDRERQNLEIQKLYEKEKVNPMSGCLWSFVPILILLPLYAIIRQPLKYMMGLTGEQITQLVEVLNTYSSTVIDPETNVYFQLLASNVLFQNFDAVVANPAVAAFADNLKQINFSFLGLALETVPSWQVWRGPYTWNTFGTFLLPVISAVTGLLFSVISMKTNQLNRNQEQSAQMKSTNRTMMIMSPVISLWVGYSMPAAMSIYWLANNLLSMVQELVAGRLLKKDYETAAAAKAEQERLEKEEEKQRRREAAERKARAIEEAKANRGKKKAKPAEEKKRSDASVIAVSGVGIRAYARGRAYDPYRYSPDGPTPYHDPSAPAVDENAVEKALKKKSDELQAVAAEAAADELIVDELLEEAREGEQAPEEPQAEVPETEAEAPAEASAAPVEGEPQAEEPADLWAQIDQEVQDIHEEAQGDKPKD</sequence>
<dbReference type="EMBL" id="DWWJ01000069">
    <property type="protein sequence ID" value="HJC40612.1"/>
    <property type="molecule type" value="Genomic_DNA"/>
</dbReference>
<dbReference type="GO" id="GO:0032977">
    <property type="term" value="F:membrane insertase activity"/>
    <property type="evidence" value="ECO:0007669"/>
    <property type="project" value="InterPro"/>
</dbReference>
<keyword evidence="3" id="KW-1003">Cell membrane</keyword>
<evidence type="ECO:0000259" key="12">
    <source>
        <dbReference type="Pfam" id="PF02096"/>
    </source>
</evidence>
<keyword evidence="8" id="KW-0143">Chaperone</keyword>
<dbReference type="GO" id="GO:0051205">
    <property type="term" value="P:protein insertion into membrane"/>
    <property type="evidence" value="ECO:0007669"/>
    <property type="project" value="TreeGrafter"/>
</dbReference>
<feature type="transmembrane region" description="Helical" evidence="11">
    <location>
        <begin position="249"/>
        <end position="275"/>
    </location>
</feature>
<feature type="transmembrane region" description="Helical" evidence="11">
    <location>
        <begin position="22"/>
        <end position="45"/>
    </location>
</feature>
<keyword evidence="6 11" id="KW-1133">Transmembrane helix</keyword>
<evidence type="ECO:0000256" key="3">
    <source>
        <dbReference type="ARBA" id="ARBA00022475"/>
    </source>
</evidence>
<comment type="subcellular location">
    <subcellularLocation>
        <location evidence="1">Cell membrane</location>
        <topology evidence="1">Multi-pass membrane protein</topology>
    </subcellularLocation>
    <subcellularLocation>
        <location evidence="9">Membrane</location>
        <topology evidence="9">Multi-pass membrane protein</topology>
    </subcellularLocation>
</comment>
<feature type="compositionally biased region" description="Basic and acidic residues" evidence="10">
    <location>
        <begin position="304"/>
        <end position="333"/>
    </location>
</feature>
<feature type="transmembrane region" description="Helical" evidence="11">
    <location>
        <begin position="207"/>
        <end position="228"/>
    </location>
</feature>
<evidence type="ECO:0000313" key="14">
    <source>
        <dbReference type="Proteomes" id="UP000823882"/>
    </source>
</evidence>
<dbReference type="InterPro" id="IPR001708">
    <property type="entry name" value="YidC/ALB3/OXA1/COX18"/>
</dbReference>
<evidence type="ECO:0000313" key="13">
    <source>
        <dbReference type="EMBL" id="HJC40612.1"/>
    </source>
</evidence>
<evidence type="ECO:0000256" key="2">
    <source>
        <dbReference type="ARBA" id="ARBA00022448"/>
    </source>
</evidence>
<dbReference type="Pfam" id="PF02096">
    <property type="entry name" value="60KD_IMP"/>
    <property type="match status" value="1"/>
</dbReference>
<keyword evidence="5" id="KW-0653">Protein transport</keyword>
<evidence type="ECO:0000256" key="10">
    <source>
        <dbReference type="SAM" id="MobiDB-lite"/>
    </source>
</evidence>
<reference evidence="13" key="2">
    <citation type="submission" date="2021-04" db="EMBL/GenBank/DDBJ databases">
        <authorList>
            <person name="Gilroy R."/>
        </authorList>
    </citation>
    <scope>NUCLEOTIDE SEQUENCE</scope>
    <source>
        <strain evidence="13">CHK186-1790</strain>
    </source>
</reference>
<evidence type="ECO:0000256" key="8">
    <source>
        <dbReference type="ARBA" id="ARBA00023186"/>
    </source>
</evidence>
<proteinExistence type="inferred from homology"/>
<evidence type="ECO:0000256" key="5">
    <source>
        <dbReference type="ARBA" id="ARBA00022927"/>
    </source>
</evidence>
<feature type="compositionally biased region" description="Acidic residues" evidence="10">
    <location>
        <begin position="433"/>
        <end position="449"/>
    </location>
</feature>